<evidence type="ECO:0000256" key="6">
    <source>
        <dbReference type="ARBA" id="ARBA00023043"/>
    </source>
</evidence>
<comment type="function">
    <text evidence="9">GTPase-activating protein for the ADP ribosylation factor family.</text>
</comment>
<evidence type="ECO:0000313" key="13">
    <source>
        <dbReference type="Ensembl" id="ENSMMSP00000013424.1"/>
    </source>
</evidence>
<feature type="compositionally biased region" description="Basic residues" evidence="10">
    <location>
        <begin position="494"/>
        <end position="514"/>
    </location>
</feature>
<dbReference type="PROSITE" id="PS50088">
    <property type="entry name" value="ANK_REPEAT"/>
    <property type="match status" value="2"/>
</dbReference>
<dbReference type="InterPro" id="IPR038508">
    <property type="entry name" value="ArfGAP_dom_sf"/>
</dbReference>
<comment type="activity regulation">
    <text evidence="9">GAP activity stimulated by phosphatidylinositol 4,5-bisphosphate (PIP2) and phosphatidic acid.</text>
</comment>
<comment type="domain">
    <text evidence="9">The BAR domain mediates homodimerization, it can neither bind membrane nor impart curvature, but instead requires the neighboring PH domain to achieve these functions.</text>
</comment>
<comment type="domain">
    <text evidence="9">PH domain binds phospholipids including phosphatidic acid, phosphatidylinositol 3-phosphate, phosphatidylinositol 3,5-bisphosphate (PIP2) and phosphatidylinositol 3,4,5-trisphosphate (PIP3). May mediate protein binding to PIP2 or PIP3 containing membranes.</text>
</comment>
<feature type="repeat" description="ANK" evidence="7">
    <location>
        <begin position="693"/>
        <end position="725"/>
    </location>
</feature>
<evidence type="ECO:0000256" key="5">
    <source>
        <dbReference type="ARBA" id="ARBA00022833"/>
    </source>
</evidence>
<feature type="repeat" description="ANK" evidence="7">
    <location>
        <begin position="660"/>
        <end position="692"/>
    </location>
</feature>
<gene>
    <name evidence="13" type="primary">ACAP3</name>
</gene>
<dbReference type="Pfam" id="PF16746">
    <property type="entry name" value="BAR_3"/>
    <property type="match status" value="2"/>
</dbReference>
<reference evidence="13" key="1">
    <citation type="submission" date="2025-08" db="UniProtKB">
        <authorList>
            <consortium name="Ensembl"/>
        </authorList>
    </citation>
    <scope>IDENTIFICATION</scope>
</reference>
<dbReference type="InterPro" id="IPR001164">
    <property type="entry name" value="ArfGAP_dom"/>
</dbReference>
<dbReference type="Gene3D" id="1.25.40.20">
    <property type="entry name" value="Ankyrin repeat-containing domain"/>
    <property type="match status" value="1"/>
</dbReference>
<dbReference type="InterPro" id="IPR004148">
    <property type="entry name" value="BAR_dom"/>
</dbReference>
<dbReference type="FunFam" id="1.20.1270.60:FF:000025">
    <property type="entry name" value="arf-GAP with coiled-coil, ANK repeat and PH domain-containing protein 2"/>
    <property type="match status" value="1"/>
</dbReference>
<keyword evidence="14" id="KW-1185">Reference proteome</keyword>
<dbReference type="InterPro" id="IPR045258">
    <property type="entry name" value="ACAP1/2/3-like"/>
</dbReference>
<keyword evidence="3 9" id="KW-0677">Repeat</keyword>
<evidence type="ECO:0000256" key="10">
    <source>
        <dbReference type="SAM" id="MobiDB-lite"/>
    </source>
</evidence>
<dbReference type="SUPFAM" id="SSF50729">
    <property type="entry name" value="PH domain-like"/>
    <property type="match status" value="1"/>
</dbReference>
<evidence type="ECO:0000313" key="14">
    <source>
        <dbReference type="Proteomes" id="UP000694544"/>
    </source>
</evidence>
<feature type="compositionally biased region" description="Polar residues" evidence="10">
    <location>
        <begin position="342"/>
        <end position="352"/>
    </location>
</feature>
<evidence type="ECO:0000256" key="8">
    <source>
        <dbReference type="PROSITE-ProRule" id="PRU00288"/>
    </source>
</evidence>
<dbReference type="SUPFAM" id="SSF48403">
    <property type="entry name" value="Ankyrin repeat"/>
    <property type="match status" value="1"/>
</dbReference>
<dbReference type="Pfam" id="PF12796">
    <property type="entry name" value="Ank_2"/>
    <property type="match status" value="1"/>
</dbReference>
<dbReference type="Proteomes" id="UP000694544">
    <property type="component" value="Unplaced"/>
</dbReference>
<dbReference type="InterPro" id="IPR002110">
    <property type="entry name" value="Ankyrin_rpt"/>
</dbReference>
<keyword evidence="4 8" id="KW-0863">Zinc-finger</keyword>
<dbReference type="GO" id="GO:0008270">
    <property type="term" value="F:zinc ion binding"/>
    <property type="evidence" value="ECO:0007669"/>
    <property type="project" value="UniProtKB-KW"/>
</dbReference>
<dbReference type="PRINTS" id="PR00405">
    <property type="entry name" value="REVINTRACTNG"/>
</dbReference>
<name>A0A8C6DLI2_MOSMO</name>
<dbReference type="SMART" id="SM00233">
    <property type="entry name" value="PH"/>
    <property type="match status" value="1"/>
</dbReference>
<dbReference type="GO" id="GO:0010975">
    <property type="term" value="P:regulation of neuron projection development"/>
    <property type="evidence" value="ECO:0007669"/>
    <property type="project" value="Ensembl"/>
</dbReference>
<dbReference type="FunFam" id="1.25.40.20:FF:000020">
    <property type="entry name" value="Arf-GAP with coiled-coil, ANK repeat and PH domain-containing protein 2"/>
    <property type="match status" value="1"/>
</dbReference>
<evidence type="ECO:0000256" key="7">
    <source>
        <dbReference type="PROSITE-ProRule" id="PRU00023"/>
    </source>
</evidence>
<reference evidence="13" key="2">
    <citation type="submission" date="2025-09" db="UniProtKB">
        <authorList>
            <consortium name="Ensembl"/>
        </authorList>
    </citation>
    <scope>IDENTIFICATION</scope>
</reference>
<dbReference type="GO" id="GO:0005096">
    <property type="term" value="F:GTPase activator activity"/>
    <property type="evidence" value="ECO:0007669"/>
    <property type="project" value="UniProtKB-KW"/>
</dbReference>
<feature type="region of interest" description="Disordered" evidence="10">
    <location>
        <begin position="479"/>
        <end position="516"/>
    </location>
</feature>
<accession>A0A8C6DLI2</accession>
<protein>
    <recommendedName>
        <fullName evidence="9">Arf-GAP with coiled-coil, ANK repeat and PH domain-containing protein</fullName>
        <shortName evidence="9">Cnt-b</shortName>
    </recommendedName>
    <alternativeName>
        <fullName evidence="9">Centaurin-beta</fullName>
    </alternativeName>
</protein>
<evidence type="ECO:0000256" key="2">
    <source>
        <dbReference type="ARBA" id="ARBA00022723"/>
    </source>
</evidence>
<dbReference type="GO" id="GO:0010008">
    <property type="term" value="C:endosome membrane"/>
    <property type="evidence" value="ECO:0007669"/>
    <property type="project" value="UniProtKB-SubCell"/>
</dbReference>
<feature type="region of interest" description="Disordered" evidence="10">
    <location>
        <begin position="335"/>
        <end position="362"/>
    </location>
</feature>
<keyword evidence="5 9" id="KW-0862">Zinc</keyword>
<dbReference type="GeneTree" id="ENSGT00940000156199"/>
<evidence type="ECO:0000259" key="11">
    <source>
        <dbReference type="PROSITE" id="PS50003"/>
    </source>
</evidence>
<dbReference type="FunFam" id="2.30.29.30:FF:000026">
    <property type="entry name" value="Arf-GAP with coiled-coil, ANK repeat and PH domain-containing protein 2"/>
    <property type="match status" value="1"/>
</dbReference>
<organism evidence="13 14">
    <name type="scientific">Moschus moschiferus</name>
    <name type="common">Siberian musk deer</name>
    <name type="synonym">Moschus sibiricus</name>
    <dbReference type="NCBI Taxonomy" id="68415"/>
    <lineage>
        <taxon>Eukaryota</taxon>
        <taxon>Metazoa</taxon>
        <taxon>Chordata</taxon>
        <taxon>Craniata</taxon>
        <taxon>Vertebrata</taxon>
        <taxon>Euteleostomi</taxon>
        <taxon>Mammalia</taxon>
        <taxon>Eutheria</taxon>
        <taxon>Laurasiatheria</taxon>
        <taxon>Artiodactyla</taxon>
        <taxon>Ruminantia</taxon>
        <taxon>Pecora</taxon>
        <taxon>Moschidae</taxon>
        <taxon>Moschus</taxon>
    </lineage>
</organism>
<dbReference type="Pfam" id="PF00169">
    <property type="entry name" value="PH"/>
    <property type="match status" value="1"/>
</dbReference>
<keyword evidence="9" id="KW-0967">Endosome</keyword>
<evidence type="ECO:0000256" key="1">
    <source>
        <dbReference type="ARBA" id="ARBA00022468"/>
    </source>
</evidence>
<dbReference type="InterPro" id="IPR027267">
    <property type="entry name" value="AH/BAR_dom_sf"/>
</dbReference>
<dbReference type="PROSITE" id="PS50297">
    <property type="entry name" value="ANK_REP_REGION"/>
    <property type="match status" value="2"/>
</dbReference>
<comment type="subcellular location">
    <subcellularLocation>
        <location evidence="9">Endosome membrane</location>
        <topology evidence="9">Peripheral membrane protein</topology>
    </subcellularLocation>
</comment>
<dbReference type="CDD" id="cd13250">
    <property type="entry name" value="PH_ACAP"/>
    <property type="match status" value="1"/>
</dbReference>
<dbReference type="InterPro" id="IPR001849">
    <property type="entry name" value="PH_domain"/>
</dbReference>
<dbReference type="AlphaFoldDB" id="A0A8C6DLI2"/>
<feature type="region of interest" description="Disordered" evidence="10">
    <location>
        <begin position="594"/>
        <end position="613"/>
    </location>
</feature>
<dbReference type="SUPFAM" id="SSF103657">
    <property type="entry name" value="BAR/IMD domain-like"/>
    <property type="match status" value="1"/>
</dbReference>
<evidence type="ECO:0000256" key="4">
    <source>
        <dbReference type="ARBA" id="ARBA00022771"/>
    </source>
</evidence>
<dbReference type="PROSITE" id="PS50003">
    <property type="entry name" value="PH_DOMAIN"/>
    <property type="match status" value="1"/>
</dbReference>
<keyword evidence="2 9" id="KW-0479">Metal-binding</keyword>
<dbReference type="InterPro" id="IPR036770">
    <property type="entry name" value="Ankyrin_rpt-contain_sf"/>
</dbReference>
<dbReference type="Ensembl" id="ENSMMST00000014826.1">
    <property type="protein sequence ID" value="ENSMMSP00000013424.1"/>
    <property type="gene ID" value="ENSMMSG00000010265.1"/>
</dbReference>
<dbReference type="Gene3D" id="1.20.1270.60">
    <property type="entry name" value="Arfaptin homology (AH) domain/BAR domain"/>
    <property type="match status" value="2"/>
</dbReference>
<dbReference type="GO" id="GO:0001764">
    <property type="term" value="P:neuron migration"/>
    <property type="evidence" value="ECO:0007669"/>
    <property type="project" value="Ensembl"/>
</dbReference>
<dbReference type="InterPro" id="IPR037278">
    <property type="entry name" value="ARFGAP/RecO"/>
</dbReference>
<evidence type="ECO:0000259" key="12">
    <source>
        <dbReference type="PROSITE" id="PS50115"/>
    </source>
</evidence>
<dbReference type="SMART" id="SM00248">
    <property type="entry name" value="ANK"/>
    <property type="match status" value="2"/>
</dbReference>
<dbReference type="Gene3D" id="1.10.220.150">
    <property type="entry name" value="Arf GTPase activating protein"/>
    <property type="match status" value="1"/>
</dbReference>
<feature type="domain" description="Arf-GAP" evidence="12">
    <location>
        <begin position="363"/>
        <end position="485"/>
    </location>
</feature>
<sequence length="793" mass="88657">MTVEFEECIKDSPRFRATIDEVETDVVEIEAKLDKECLQRFGDSLQEMVTYHMILFDQAQRSVRQQLHNFVKEDVRKFKETKKQFDKVREDMELSLVRNAQAPRHRPHEVEEATGALILARKCFRHLALDYVLQINVLQAKKKFEILDSMLSFMHAQYSFFQQGYSLLHQLDPYMKKLAAELDQLVIDSAVEKREMERKHAAIQQRTLLQDFSYDEPKVEFDVDAPSGVVMEGYLFKRASNAFKTWNRRWFSIQNSQLVYQKKLKDVLTVVVDDLRLCSVKPCEDVERRFCFEVVSPTKSCMLQADSEKLRQAWVQAVQASIASAYRESPDSCYSERLDRTASPSTSSIDSATDSRERSVKGESVLQRVQNVAGNSQCGDCGQPDPRWASINLGVLLCIECSGIHRSLGVHCSKVRSLTLDSWEPELLKLMCELGNSTVNRIYEAQCEGPGSRKPTASSPRQDKEAWIKDKYVEKKFVRRPPSAPAREAPQRWRVQKCQRHHSSPRAPAPRRSKVRMEPVLPSVAALCSGSVEPRFRRDSLFCPDELDSLFSYFDAGAAAAGPRSLSSDSGLGGSSDGSSDVLAFGVGSVVDRVDEEEGAESEESSGEADGEAEAWGLADVRELHPGLLAHRAARTRDLPALAAALAHGAEVNWADAEDEGKTPLVQAVLGGSLIICEFLLQNGADVNQRDSHGRAPLHHATLLGRTGQVCLFLKRGADQHALDHAQQDPLSIAVQEANADIVTLLRLARMAEEMREAEAPSGQPGPLAGSSPTELQYRRCIQEFISLHLDES</sequence>
<feature type="domain" description="PH" evidence="11">
    <location>
        <begin position="228"/>
        <end position="323"/>
    </location>
</feature>
<proteinExistence type="predicted"/>
<keyword evidence="1 9" id="KW-0343">GTPase activation</keyword>
<dbReference type="PROSITE" id="PS50115">
    <property type="entry name" value="ARFGAP"/>
    <property type="match status" value="1"/>
</dbReference>
<evidence type="ECO:0000256" key="3">
    <source>
        <dbReference type="ARBA" id="ARBA00022737"/>
    </source>
</evidence>
<keyword evidence="6 7" id="KW-0040">ANK repeat</keyword>
<evidence type="ECO:0000256" key="9">
    <source>
        <dbReference type="RuleBase" id="RU369028"/>
    </source>
</evidence>
<dbReference type="SUPFAM" id="SSF57863">
    <property type="entry name" value="ArfGap/RecO-like zinc finger"/>
    <property type="match status" value="1"/>
</dbReference>
<dbReference type="PANTHER" id="PTHR23180">
    <property type="entry name" value="CENTAURIN/ARF"/>
    <property type="match status" value="1"/>
</dbReference>
<dbReference type="PANTHER" id="PTHR23180:SF407">
    <property type="entry name" value="ARF-GAP WITH COILED-COIL, ANK REPEAT AND PH DOMAIN-CONTAINING PROTEIN 3"/>
    <property type="match status" value="1"/>
</dbReference>
<dbReference type="InterPro" id="IPR011993">
    <property type="entry name" value="PH-like_dom_sf"/>
</dbReference>
<dbReference type="FunFam" id="1.10.220.150:FF:000007">
    <property type="entry name" value="Arf-GAP with coiled-coil, ANK repeat and PH domain-containing protein 2"/>
    <property type="match status" value="1"/>
</dbReference>
<dbReference type="GO" id="GO:0030426">
    <property type="term" value="C:growth cone"/>
    <property type="evidence" value="ECO:0007669"/>
    <property type="project" value="Ensembl"/>
</dbReference>
<dbReference type="Pfam" id="PF01412">
    <property type="entry name" value="ArfGap"/>
    <property type="match status" value="1"/>
</dbReference>
<dbReference type="Gene3D" id="2.30.29.30">
    <property type="entry name" value="Pleckstrin-homology domain (PH domain)/Phosphotyrosine-binding domain (PTB)"/>
    <property type="match status" value="1"/>
</dbReference>
<dbReference type="SMART" id="SM00105">
    <property type="entry name" value="ArfGap"/>
    <property type="match status" value="1"/>
</dbReference>